<dbReference type="Pfam" id="PF00162">
    <property type="entry name" value="PGK"/>
    <property type="match status" value="1"/>
</dbReference>
<feature type="binding site" evidence="14">
    <location>
        <position position="144"/>
    </location>
    <ligand>
        <name>substrate</name>
    </ligand>
</feature>
<dbReference type="GO" id="GO:0006096">
    <property type="term" value="P:glycolytic process"/>
    <property type="evidence" value="ECO:0007669"/>
    <property type="project" value="UniProtKB-UniRule"/>
</dbReference>
<evidence type="ECO:0000256" key="9">
    <source>
        <dbReference type="ARBA" id="ARBA00022679"/>
    </source>
</evidence>
<evidence type="ECO:0000256" key="6">
    <source>
        <dbReference type="ARBA" id="ARBA00013061"/>
    </source>
</evidence>
<keyword evidence="8 14" id="KW-0963">Cytoplasm</keyword>
<evidence type="ECO:0000256" key="8">
    <source>
        <dbReference type="ARBA" id="ARBA00022490"/>
    </source>
</evidence>
<sequence>MIKMTALDLSGKRVLVRADLNVPVKNGKVSGDAKLRAALPTLELALKQGAKVLVASHFGRPVEGKYSDEYSLQPVADRLKELLSYPVRLAKDYLSGIAVAAGEVVVLENVGFNQGEKANSEALARQYGALCDVFVMDAFSVTNRELASACGSVRFAPTACAGPLLLAELTALNSIVSQPHRPVVAVVGAAKLSDKLALLENLLKVADTVLVGGGIANTILAAQGFEVGKSLHEMDMVSEAKRLMFEHKGKLVRPGDVYVGAKFSETATATLKSVSAVQSDEMILDVGQATAHTYARVLKDAATILWHGPVGVFEFPNFRQGTQAVGQAIADNSRAFSVAGGAETLAAIDLLGIADKISHISEGRGATLKYLEGTALPGLRSLVKRDA</sequence>
<evidence type="ECO:0000256" key="11">
    <source>
        <dbReference type="ARBA" id="ARBA00022777"/>
    </source>
</evidence>
<evidence type="ECO:0000256" key="7">
    <source>
        <dbReference type="ARBA" id="ARBA00016471"/>
    </source>
</evidence>
<evidence type="ECO:0000256" key="1">
    <source>
        <dbReference type="ARBA" id="ARBA00000642"/>
    </source>
</evidence>
<feature type="binding site" evidence="14">
    <location>
        <begin position="57"/>
        <end position="60"/>
    </location>
    <ligand>
        <name>substrate</name>
    </ligand>
</feature>
<keyword evidence="13 14" id="KW-0324">Glycolysis</keyword>
<dbReference type="FunFam" id="3.40.50.1260:FF:000002">
    <property type="entry name" value="Phosphoglycerate kinase"/>
    <property type="match status" value="1"/>
</dbReference>
<evidence type="ECO:0000256" key="4">
    <source>
        <dbReference type="ARBA" id="ARBA00008982"/>
    </source>
</evidence>
<feature type="binding site" evidence="14">
    <location>
        <begin position="19"/>
        <end position="21"/>
    </location>
    <ligand>
        <name>substrate</name>
    </ligand>
</feature>
<keyword evidence="9 14" id="KW-0808">Transferase</keyword>
<proteinExistence type="inferred from homology"/>
<evidence type="ECO:0000313" key="17">
    <source>
        <dbReference type="EMBL" id="GGZ94931.1"/>
    </source>
</evidence>
<dbReference type="PANTHER" id="PTHR11406:SF23">
    <property type="entry name" value="PHOSPHOGLYCERATE KINASE 1, CHLOROPLASTIC-RELATED"/>
    <property type="match status" value="1"/>
</dbReference>
<dbReference type="InterPro" id="IPR015911">
    <property type="entry name" value="Phosphoglycerate_kinase_CS"/>
</dbReference>
<comment type="caution">
    <text evidence="14">Lacks conserved residue(s) required for the propagation of feature annotation.</text>
</comment>
<evidence type="ECO:0000256" key="2">
    <source>
        <dbReference type="ARBA" id="ARBA00004496"/>
    </source>
</evidence>
<dbReference type="GO" id="GO:0004618">
    <property type="term" value="F:phosphoglycerate kinase activity"/>
    <property type="evidence" value="ECO:0007669"/>
    <property type="project" value="UniProtKB-UniRule"/>
</dbReference>
<dbReference type="EC" id="2.7.2.3" evidence="6 14"/>
<dbReference type="InterPro" id="IPR001576">
    <property type="entry name" value="Phosphoglycerate_kinase"/>
</dbReference>
<dbReference type="FunFam" id="3.40.50.1260:FF:000001">
    <property type="entry name" value="Phosphoglycerate kinase"/>
    <property type="match status" value="1"/>
</dbReference>
<comment type="catalytic activity">
    <reaction evidence="1 14 16">
        <text>(2R)-3-phosphoglycerate + ATP = (2R)-3-phospho-glyceroyl phosphate + ADP</text>
        <dbReference type="Rhea" id="RHEA:14801"/>
        <dbReference type="ChEBI" id="CHEBI:30616"/>
        <dbReference type="ChEBI" id="CHEBI:57604"/>
        <dbReference type="ChEBI" id="CHEBI:58272"/>
        <dbReference type="ChEBI" id="CHEBI:456216"/>
        <dbReference type="EC" id="2.7.2.3"/>
    </reaction>
</comment>
<evidence type="ECO:0000256" key="13">
    <source>
        <dbReference type="ARBA" id="ARBA00023152"/>
    </source>
</evidence>
<reference evidence="17" key="1">
    <citation type="journal article" date="2014" name="Int. J. Syst. Evol. Microbiol.">
        <title>Complete genome sequence of Corynebacterium casei LMG S-19264T (=DSM 44701T), isolated from a smear-ripened cheese.</title>
        <authorList>
            <consortium name="US DOE Joint Genome Institute (JGI-PGF)"/>
            <person name="Walter F."/>
            <person name="Albersmeier A."/>
            <person name="Kalinowski J."/>
            <person name="Ruckert C."/>
        </authorList>
    </citation>
    <scope>NUCLEOTIDE SEQUENCE</scope>
    <source>
        <strain evidence="17">JCM 4834</strain>
    </source>
</reference>
<dbReference type="PIRSF" id="PIRSF000724">
    <property type="entry name" value="Pgk"/>
    <property type="match status" value="1"/>
</dbReference>
<feature type="binding site" evidence="14 15">
    <location>
        <position position="314"/>
    </location>
    <ligand>
        <name>ATP</name>
        <dbReference type="ChEBI" id="CHEBI:30616"/>
    </ligand>
</feature>
<comment type="caution">
    <text evidence="17">The sequence shown here is derived from an EMBL/GenBank/DDBJ whole genome shotgun (WGS) entry which is preliminary data.</text>
</comment>
<evidence type="ECO:0000256" key="15">
    <source>
        <dbReference type="PIRSR" id="PIRSR000724-2"/>
    </source>
</evidence>
<name>A0A918REG3_9ACTN</name>
<gene>
    <name evidence="14 17" type="primary">pgk</name>
    <name evidence="17" type="ORF">GCM10010371_63490</name>
</gene>
<dbReference type="InterPro" id="IPR036043">
    <property type="entry name" value="Phosphoglycerate_kinase_sf"/>
</dbReference>
<reference evidence="17" key="2">
    <citation type="submission" date="2020-09" db="EMBL/GenBank/DDBJ databases">
        <authorList>
            <person name="Sun Q."/>
            <person name="Ohkuma M."/>
        </authorList>
    </citation>
    <scope>NUCLEOTIDE SEQUENCE</scope>
    <source>
        <strain evidence="17">JCM 4834</strain>
    </source>
</reference>
<dbReference type="SUPFAM" id="SSF53748">
    <property type="entry name" value="Phosphoglycerate kinase"/>
    <property type="match status" value="1"/>
</dbReference>
<comment type="subunit">
    <text evidence="5 14">Monomer.</text>
</comment>
<protein>
    <recommendedName>
        <fullName evidence="7 14">Phosphoglycerate kinase</fullName>
        <ecNumber evidence="6 14">2.7.2.3</ecNumber>
    </recommendedName>
</protein>
<dbReference type="HAMAP" id="MF_00145">
    <property type="entry name" value="Phosphoglyc_kinase"/>
    <property type="match status" value="1"/>
</dbReference>
<organism evidence="17 18">
    <name type="scientific">Streptomyces subrutilus</name>
    <dbReference type="NCBI Taxonomy" id="36818"/>
    <lineage>
        <taxon>Bacteria</taxon>
        <taxon>Bacillati</taxon>
        <taxon>Actinomycetota</taxon>
        <taxon>Actinomycetes</taxon>
        <taxon>Kitasatosporales</taxon>
        <taxon>Streptomycetaceae</taxon>
        <taxon>Streptomyces</taxon>
    </lineage>
</organism>
<dbReference type="GO" id="GO:0006094">
    <property type="term" value="P:gluconeogenesis"/>
    <property type="evidence" value="ECO:0007669"/>
    <property type="project" value="TreeGrafter"/>
</dbReference>
<evidence type="ECO:0000256" key="16">
    <source>
        <dbReference type="RuleBase" id="RU000532"/>
    </source>
</evidence>
<evidence type="ECO:0000256" key="3">
    <source>
        <dbReference type="ARBA" id="ARBA00004838"/>
    </source>
</evidence>
<dbReference type="EMBL" id="BMVX01000038">
    <property type="protein sequence ID" value="GGZ94931.1"/>
    <property type="molecule type" value="Genomic_DNA"/>
</dbReference>
<evidence type="ECO:0000256" key="12">
    <source>
        <dbReference type="ARBA" id="ARBA00022840"/>
    </source>
</evidence>
<comment type="subcellular location">
    <subcellularLocation>
        <location evidence="2 14">Cytoplasm</location>
    </subcellularLocation>
</comment>
<evidence type="ECO:0000256" key="10">
    <source>
        <dbReference type="ARBA" id="ARBA00022741"/>
    </source>
</evidence>
<comment type="similarity">
    <text evidence="4 14 16">Belongs to the phosphoglycerate kinase family.</text>
</comment>
<accession>A0A918REG3</accession>
<comment type="pathway">
    <text evidence="3 14">Carbohydrate degradation; glycolysis; pyruvate from D-glyceraldehyde 3-phosphate: step 2/5.</text>
</comment>
<evidence type="ECO:0000256" key="14">
    <source>
        <dbReference type="HAMAP-Rule" id="MF_00145"/>
    </source>
</evidence>
<dbReference type="InterPro" id="IPR015824">
    <property type="entry name" value="Phosphoglycerate_kinase_N"/>
</dbReference>
<dbReference type="PROSITE" id="PS00111">
    <property type="entry name" value="PGLYCERATE_KINASE"/>
    <property type="match status" value="1"/>
</dbReference>
<dbReference type="GO" id="GO:0043531">
    <property type="term" value="F:ADP binding"/>
    <property type="evidence" value="ECO:0007669"/>
    <property type="project" value="TreeGrafter"/>
</dbReference>
<dbReference type="PANTHER" id="PTHR11406">
    <property type="entry name" value="PHOSPHOGLYCERATE KINASE"/>
    <property type="match status" value="1"/>
</dbReference>
<feature type="binding site" evidence="14 15">
    <location>
        <position position="195"/>
    </location>
    <ligand>
        <name>ATP</name>
        <dbReference type="ChEBI" id="CHEBI:30616"/>
    </ligand>
</feature>
<keyword evidence="11 14" id="KW-0418">Kinase</keyword>
<evidence type="ECO:0000313" key="18">
    <source>
        <dbReference type="Proteomes" id="UP000634660"/>
    </source>
</evidence>
<evidence type="ECO:0000256" key="5">
    <source>
        <dbReference type="ARBA" id="ARBA00011245"/>
    </source>
</evidence>
<dbReference type="AlphaFoldDB" id="A0A918REG3"/>
<dbReference type="GO" id="GO:0005829">
    <property type="term" value="C:cytosol"/>
    <property type="evidence" value="ECO:0007669"/>
    <property type="project" value="TreeGrafter"/>
</dbReference>
<dbReference type="Proteomes" id="UP000634660">
    <property type="component" value="Unassembled WGS sequence"/>
</dbReference>
<dbReference type="GO" id="GO:0005524">
    <property type="term" value="F:ATP binding"/>
    <property type="evidence" value="ECO:0007669"/>
    <property type="project" value="UniProtKB-KW"/>
</dbReference>
<keyword evidence="10 14" id="KW-0547">Nucleotide-binding</keyword>
<keyword evidence="12 14" id="KW-0067">ATP-binding</keyword>
<dbReference type="Gene3D" id="3.40.50.1260">
    <property type="entry name" value="Phosphoglycerate kinase, N-terminal domain"/>
    <property type="match status" value="2"/>
</dbReference>
<dbReference type="PRINTS" id="PR00477">
    <property type="entry name" value="PHGLYCKINASE"/>
</dbReference>